<evidence type="ECO:0000313" key="2">
    <source>
        <dbReference type="EMBL" id="CDS23739.1"/>
    </source>
</evidence>
<protein>
    <submittedName>
        <fullName evidence="4">Secreted protein</fullName>
    </submittedName>
</protein>
<reference evidence="4" key="3">
    <citation type="submission" date="2020-10" db="UniProtKB">
        <authorList>
            <consortium name="WormBaseParasite"/>
        </authorList>
    </citation>
    <scope>IDENTIFICATION</scope>
</reference>
<keyword evidence="1" id="KW-0732">Signal</keyword>
<organism evidence="2">
    <name type="scientific">Echinococcus granulosus</name>
    <name type="common">Hydatid tapeworm</name>
    <dbReference type="NCBI Taxonomy" id="6210"/>
    <lineage>
        <taxon>Eukaryota</taxon>
        <taxon>Metazoa</taxon>
        <taxon>Spiralia</taxon>
        <taxon>Lophotrochozoa</taxon>
        <taxon>Platyhelminthes</taxon>
        <taxon>Cestoda</taxon>
        <taxon>Eucestoda</taxon>
        <taxon>Cyclophyllidea</taxon>
        <taxon>Taeniidae</taxon>
        <taxon>Echinococcus</taxon>
        <taxon>Echinococcus granulosus group</taxon>
    </lineage>
</organism>
<proteinExistence type="predicted"/>
<feature type="signal peptide" evidence="1">
    <location>
        <begin position="1"/>
        <end position="17"/>
    </location>
</feature>
<dbReference type="EMBL" id="LK028593">
    <property type="protein sequence ID" value="CDS23739.1"/>
    <property type="molecule type" value="Genomic_DNA"/>
</dbReference>
<reference evidence="2" key="2">
    <citation type="submission" date="2014-06" db="EMBL/GenBank/DDBJ databases">
        <authorList>
            <person name="Aslett M."/>
        </authorList>
    </citation>
    <scope>NUCLEOTIDE SEQUENCE</scope>
</reference>
<dbReference type="AlphaFoldDB" id="A0A068WYZ4"/>
<gene>
    <name evidence="2" type="ORF">EgrG_002044600</name>
</gene>
<name>A0A068WYZ4_ECHGR</name>
<accession>A0A068WYZ4</accession>
<evidence type="ECO:0000313" key="3">
    <source>
        <dbReference type="Proteomes" id="UP000492820"/>
    </source>
</evidence>
<reference evidence="2 3" key="1">
    <citation type="journal article" date="2013" name="Nature">
        <title>The genomes of four tapeworm species reveal adaptations to parasitism.</title>
        <authorList>
            <person name="Tsai I.J."/>
            <person name="Zarowiecki M."/>
            <person name="Holroyd N."/>
            <person name="Garciarrubio A."/>
            <person name="Sanchez-Flores A."/>
            <person name="Brooks K.L."/>
            <person name="Tracey A."/>
            <person name="Bobes R.J."/>
            <person name="Fragoso G."/>
            <person name="Sciutto E."/>
            <person name="Aslett M."/>
            <person name="Beasley H."/>
            <person name="Bennett H.M."/>
            <person name="Cai J."/>
            <person name="Camicia F."/>
            <person name="Clark R."/>
            <person name="Cucher M."/>
            <person name="De Silva N."/>
            <person name="Day T.A."/>
            <person name="Deplazes P."/>
            <person name="Estrada K."/>
            <person name="Fernandez C."/>
            <person name="Holland P.W."/>
            <person name="Hou J."/>
            <person name="Hu S."/>
            <person name="Huckvale T."/>
            <person name="Hung S.S."/>
            <person name="Kamenetzky L."/>
            <person name="Keane J.A."/>
            <person name="Kiss F."/>
            <person name="Koziol U."/>
            <person name="Lambert O."/>
            <person name="Liu K."/>
            <person name="Luo X."/>
            <person name="Luo Y."/>
            <person name="Macchiaroli N."/>
            <person name="Nichol S."/>
            <person name="Paps J."/>
            <person name="Parkinson J."/>
            <person name="Pouchkina-Stantcheva N."/>
            <person name="Riddiford N."/>
            <person name="Rosenzvit M."/>
            <person name="Salinas G."/>
            <person name="Wasmuth J.D."/>
            <person name="Zamanian M."/>
            <person name="Zheng Y."/>
            <person name="Cai X."/>
            <person name="Soberon X."/>
            <person name="Olson P.D."/>
            <person name="Laclette J.P."/>
            <person name="Brehm K."/>
            <person name="Berriman M."/>
            <person name="Garciarrubio A."/>
            <person name="Bobes R.J."/>
            <person name="Fragoso G."/>
            <person name="Sanchez-Flores A."/>
            <person name="Estrada K."/>
            <person name="Cevallos M.A."/>
            <person name="Morett E."/>
            <person name="Gonzalez V."/>
            <person name="Portillo T."/>
            <person name="Ochoa-Leyva A."/>
            <person name="Jose M.V."/>
            <person name="Sciutto E."/>
            <person name="Landa A."/>
            <person name="Jimenez L."/>
            <person name="Valdes V."/>
            <person name="Carrero J.C."/>
            <person name="Larralde C."/>
            <person name="Morales-Montor J."/>
            <person name="Limon-Lason J."/>
            <person name="Soberon X."/>
            <person name="Laclette J.P."/>
        </authorList>
    </citation>
    <scope>NUCLEOTIDE SEQUENCE [LARGE SCALE GENOMIC DNA]</scope>
</reference>
<sequence>MCVCTFCGLVIVLTTHCCVPSLFPCLPARLLAWSFAPPFVCSHCRSASVSPTPACIALSLSLSLSLSTPQTFHAVLDLIEWIYFQSSPPPPDMPLRGIADQQA</sequence>
<evidence type="ECO:0000313" key="4">
    <source>
        <dbReference type="WBParaSite" id="EgrG_002044600"/>
    </source>
</evidence>
<dbReference type="Proteomes" id="UP000492820">
    <property type="component" value="Unassembled WGS sequence"/>
</dbReference>
<feature type="chain" id="PRO_5041080465" evidence="1">
    <location>
        <begin position="18"/>
        <end position="103"/>
    </location>
</feature>
<evidence type="ECO:0000256" key="1">
    <source>
        <dbReference type="SAM" id="SignalP"/>
    </source>
</evidence>
<dbReference type="WBParaSite" id="EgrG_002044600">
    <property type="protein sequence ID" value="EgrG_002044600"/>
    <property type="gene ID" value="EgrG_002044600"/>
</dbReference>